<organism evidence="2 3">
    <name type="scientific">Pontibacter populi</name>
    <dbReference type="NCBI Taxonomy" id="890055"/>
    <lineage>
        <taxon>Bacteria</taxon>
        <taxon>Pseudomonadati</taxon>
        <taxon>Bacteroidota</taxon>
        <taxon>Cytophagia</taxon>
        <taxon>Cytophagales</taxon>
        <taxon>Hymenobacteraceae</taxon>
        <taxon>Pontibacter</taxon>
    </lineage>
</organism>
<dbReference type="RefSeq" id="WP_350410136.1">
    <property type="nucleotide sequence ID" value="NZ_JBEOKT010000001.1"/>
</dbReference>
<comment type="caution">
    <text evidence="2">The sequence shown here is derived from an EMBL/GenBank/DDBJ whole genome shotgun (WGS) entry which is preliminary data.</text>
</comment>
<reference evidence="2 3" key="1">
    <citation type="submission" date="2024-06" db="EMBL/GenBank/DDBJ databases">
        <title>Pontibacter populi HYL7-15.</title>
        <authorList>
            <person name="Kim M.K."/>
        </authorList>
    </citation>
    <scope>NUCLEOTIDE SEQUENCE [LARGE SCALE GENOMIC DNA]</scope>
    <source>
        <strain evidence="2 3">HYL7-15</strain>
    </source>
</reference>
<dbReference type="EMBL" id="JBEOKT010000001">
    <property type="protein sequence ID" value="MER2996052.1"/>
    <property type="molecule type" value="Genomic_DNA"/>
</dbReference>
<name>A0ABV1RNV0_9BACT</name>
<keyword evidence="1" id="KW-0472">Membrane</keyword>
<keyword evidence="1" id="KW-0812">Transmembrane</keyword>
<proteinExistence type="predicted"/>
<dbReference type="Proteomes" id="UP001476807">
    <property type="component" value="Unassembled WGS sequence"/>
</dbReference>
<accession>A0ABV1RNV0</accession>
<feature type="transmembrane region" description="Helical" evidence="1">
    <location>
        <begin position="21"/>
        <end position="40"/>
    </location>
</feature>
<protein>
    <submittedName>
        <fullName evidence="2">DUF4184 family protein</fullName>
    </submittedName>
</protein>
<feature type="transmembrane region" description="Helical" evidence="1">
    <location>
        <begin position="186"/>
        <end position="208"/>
    </location>
</feature>
<sequence length="250" mass="28223">MPFTAAHPALILPLLRLKSRWFSTTGLIVGSIAPDFAYFLPYRSYGTLSHSIKGLFVFNLPMAIVLAIVFHVLVREQVIKNLPEFFRERALAVKPVKIGSYLLSNGHIFAISALIGSFTHLFWDSFTHANEYFVRNYSFLLTPVSLGFIELPLSRVIQHTSTFVGFAAIGWYLSTLPAIEIKRSTWFSWLPYWILIGFMGAVFMLLALPSSIDPSNLEKLVIPFLTGNLFAVILLGILYKLNSLFRSSRN</sequence>
<gene>
    <name evidence="2" type="ORF">ABS362_00760</name>
</gene>
<feature type="transmembrane region" description="Helical" evidence="1">
    <location>
        <begin position="220"/>
        <end position="239"/>
    </location>
</feature>
<evidence type="ECO:0000313" key="2">
    <source>
        <dbReference type="EMBL" id="MER2996052.1"/>
    </source>
</evidence>
<feature type="transmembrane region" description="Helical" evidence="1">
    <location>
        <begin position="52"/>
        <end position="74"/>
    </location>
</feature>
<feature type="transmembrane region" description="Helical" evidence="1">
    <location>
        <begin position="156"/>
        <end position="174"/>
    </location>
</feature>
<evidence type="ECO:0000256" key="1">
    <source>
        <dbReference type="SAM" id="Phobius"/>
    </source>
</evidence>
<dbReference type="InterPro" id="IPR025238">
    <property type="entry name" value="DUF4184"/>
</dbReference>
<dbReference type="Pfam" id="PF13803">
    <property type="entry name" value="DUF4184"/>
    <property type="match status" value="1"/>
</dbReference>
<keyword evidence="3" id="KW-1185">Reference proteome</keyword>
<evidence type="ECO:0000313" key="3">
    <source>
        <dbReference type="Proteomes" id="UP001476807"/>
    </source>
</evidence>
<feature type="transmembrane region" description="Helical" evidence="1">
    <location>
        <begin position="101"/>
        <end position="123"/>
    </location>
</feature>
<keyword evidence="1" id="KW-1133">Transmembrane helix</keyword>